<evidence type="ECO:0000313" key="2">
    <source>
        <dbReference type="Proteomes" id="UP001165960"/>
    </source>
</evidence>
<reference evidence="1" key="1">
    <citation type="submission" date="2022-04" db="EMBL/GenBank/DDBJ databases">
        <title>Genome of the entomopathogenic fungus Entomophthora muscae.</title>
        <authorList>
            <person name="Elya C."/>
            <person name="Lovett B.R."/>
            <person name="Lee E."/>
            <person name="Macias A.M."/>
            <person name="Hajek A.E."/>
            <person name="De Bivort B.L."/>
            <person name="Kasson M.T."/>
            <person name="De Fine Licht H.H."/>
            <person name="Stajich J.E."/>
        </authorList>
    </citation>
    <scope>NUCLEOTIDE SEQUENCE</scope>
    <source>
        <strain evidence="1">Berkeley</strain>
    </source>
</reference>
<proteinExistence type="predicted"/>
<accession>A0ACC2UB82</accession>
<evidence type="ECO:0000313" key="1">
    <source>
        <dbReference type="EMBL" id="KAJ9084044.1"/>
    </source>
</evidence>
<sequence>MKKMMKLEMTTSRKLLQVLDQAPKPLLILVQEAILPMAPVRPMMLEPLGQLRKTAILESTTPHLDQQTLLGLVVAQVLMWPERCLPMWQTGIKRLEPQDQQALILELSQLPLQLRSDLTILQVVTDLMTNLWEVQMLQLLSNQLLLKTHQSPNLSLYPEEALQKMTTRQLFTSALSLPLLSPHLSSVCPLHHTDWCGRLLYCCHQGGFH</sequence>
<comment type="caution">
    <text evidence="1">The sequence shown here is derived from an EMBL/GenBank/DDBJ whole genome shotgun (WGS) entry which is preliminary data.</text>
</comment>
<name>A0ACC2UB82_9FUNG</name>
<dbReference type="EMBL" id="QTSX02000888">
    <property type="protein sequence ID" value="KAJ9084044.1"/>
    <property type="molecule type" value="Genomic_DNA"/>
</dbReference>
<organism evidence="1 2">
    <name type="scientific">Entomophthora muscae</name>
    <dbReference type="NCBI Taxonomy" id="34485"/>
    <lineage>
        <taxon>Eukaryota</taxon>
        <taxon>Fungi</taxon>
        <taxon>Fungi incertae sedis</taxon>
        <taxon>Zoopagomycota</taxon>
        <taxon>Entomophthoromycotina</taxon>
        <taxon>Entomophthoromycetes</taxon>
        <taxon>Entomophthorales</taxon>
        <taxon>Entomophthoraceae</taxon>
        <taxon>Entomophthora</taxon>
    </lineage>
</organism>
<keyword evidence="2" id="KW-1185">Reference proteome</keyword>
<protein>
    <submittedName>
        <fullName evidence="1">Uncharacterized protein</fullName>
    </submittedName>
</protein>
<gene>
    <name evidence="1" type="ORF">DSO57_1028248</name>
</gene>
<dbReference type="Proteomes" id="UP001165960">
    <property type="component" value="Unassembled WGS sequence"/>
</dbReference>